<dbReference type="InterPro" id="IPR010087">
    <property type="entry name" value="Flav_short"/>
</dbReference>
<keyword evidence="10" id="KW-1185">Reference proteome</keyword>
<evidence type="ECO:0000256" key="3">
    <source>
        <dbReference type="ARBA" id="ARBA00022448"/>
    </source>
</evidence>
<evidence type="ECO:0000256" key="1">
    <source>
        <dbReference type="ARBA" id="ARBA00001917"/>
    </source>
</evidence>
<dbReference type="PANTHER" id="PTHR42809">
    <property type="entry name" value="FLAVODOXIN 2"/>
    <property type="match status" value="1"/>
</dbReference>
<keyword evidence="3 7" id="KW-0813">Transport</keyword>
<evidence type="ECO:0000256" key="5">
    <source>
        <dbReference type="ARBA" id="ARBA00022643"/>
    </source>
</evidence>
<protein>
    <recommendedName>
        <fullName evidence="7">Flavodoxin</fullName>
    </recommendedName>
</protein>
<keyword evidence="6 7" id="KW-0249">Electron transport</keyword>
<reference evidence="9 10" key="1">
    <citation type="submission" date="2022-11" db="EMBL/GenBank/DDBJ databases">
        <title>Desulfobotulus tamanensis H1 sp. nov. - anaerobic, alkaliphilic, sulphate reducing bacterium isolated from terrestrial mud volcano.</title>
        <authorList>
            <person name="Frolova A."/>
            <person name="Merkel A.Y."/>
            <person name="Slobodkin A.I."/>
        </authorList>
    </citation>
    <scope>NUCLEOTIDE SEQUENCE [LARGE SCALE GENOMIC DNA]</scope>
    <source>
        <strain evidence="9 10">H1</strain>
    </source>
</reference>
<dbReference type="SUPFAM" id="SSF52218">
    <property type="entry name" value="Flavoproteins"/>
    <property type="match status" value="1"/>
</dbReference>
<dbReference type="Proteomes" id="UP001209681">
    <property type="component" value="Unassembled WGS sequence"/>
</dbReference>
<accession>A0ABT3N6Q1</accession>
<evidence type="ECO:0000313" key="9">
    <source>
        <dbReference type="EMBL" id="MCW7753140.1"/>
    </source>
</evidence>
<evidence type="ECO:0000256" key="2">
    <source>
        <dbReference type="ARBA" id="ARBA00005267"/>
    </source>
</evidence>
<dbReference type="PRINTS" id="PR00369">
    <property type="entry name" value="FLAVODOXIN"/>
</dbReference>
<dbReference type="Pfam" id="PF00258">
    <property type="entry name" value="Flavodoxin_1"/>
    <property type="match status" value="1"/>
</dbReference>
<dbReference type="EMBL" id="JAPFPW010000003">
    <property type="protein sequence ID" value="MCW7753140.1"/>
    <property type="molecule type" value="Genomic_DNA"/>
</dbReference>
<evidence type="ECO:0000259" key="8">
    <source>
        <dbReference type="PROSITE" id="PS50902"/>
    </source>
</evidence>
<name>A0ABT3N6Q1_9BACT</name>
<sequence length="147" mass="15887">MTTALIVYGSTTGNTETLSSMIEKQLVSKGLKITCKNVTDTQADELKNYDIILLGCSTWGEEEIELQDDFIPFYDSLTNAPIKGKKIGVFGCGDSSYTYFCGAVDAIEDRVKETGGILIADGLKVDGDPDDARKEVLSWADEIADAA</sequence>
<organism evidence="9 10">
    <name type="scientific">Desulfobotulus pelophilus</name>
    <dbReference type="NCBI Taxonomy" id="2823377"/>
    <lineage>
        <taxon>Bacteria</taxon>
        <taxon>Pseudomonadati</taxon>
        <taxon>Thermodesulfobacteriota</taxon>
        <taxon>Desulfobacteria</taxon>
        <taxon>Desulfobacterales</taxon>
        <taxon>Desulfobacteraceae</taxon>
        <taxon>Desulfobotulus</taxon>
    </lineage>
</organism>
<dbReference type="InterPro" id="IPR001094">
    <property type="entry name" value="Flavdoxin-like"/>
</dbReference>
<comment type="similarity">
    <text evidence="2 7">Belongs to the flavodoxin family.</text>
</comment>
<dbReference type="PANTHER" id="PTHR42809:SF1">
    <property type="entry name" value="FLAVODOXIN 1"/>
    <property type="match status" value="1"/>
</dbReference>
<gene>
    <name evidence="9" type="ORF">OOT00_03975</name>
</gene>
<evidence type="ECO:0000256" key="7">
    <source>
        <dbReference type="RuleBase" id="RU367037"/>
    </source>
</evidence>
<comment type="caution">
    <text evidence="9">The sequence shown here is derived from an EMBL/GenBank/DDBJ whole genome shotgun (WGS) entry which is preliminary data.</text>
</comment>
<dbReference type="Gene3D" id="3.40.50.360">
    <property type="match status" value="1"/>
</dbReference>
<dbReference type="RefSeq" id="WP_265423997.1">
    <property type="nucleotide sequence ID" value="NZ_JAPFPW010000003.1"/>
</dbReference>
<keyword evidence="5 7" id="KW-0288">FMN</keyword>
<dbReference type="NCBIfam" id="TIGR01753">
    <property type="entry name" value="flav_short"/>
    <property type="match status" value="1"/>
</dbReference>
<evidence type="ECO:0000313" key="10">
    <source>
        <dbReference type="Proteomes" id="UP001209681"/>
    </source>
</evidence>
<dbReference type="InterPro" id="IPR029039">
    <property type="entry name" value="Flavoprotein-like_sf"/>
</dbReference>
<keyword evidence="4 7" id="KW-0285">Flavoprotein</keyword>
<comment type="cofactor">
    <cofactor evidence="1 7">
        <name>FMN</name>
        <dbReference type="ChEBI" id="CHEBI:58210"/>
    </cofactor>
</comment>
<dbReference type="InterPro" id="IPR008254">
    <property type="entry name" value="Flavodoxin/NO_synth"/>
</dbReference>
<feature type="domain" description="Flavodoxin-like" evidence="8">
    <location>
        <begin position="4"/>
        <end position="144"/>
    </location>
</feature>
<evidence type="ECO:0000256" key="4">
    <source>
        <dbReference type="ARBA" id="ARBA00022630"/>
    </source>
</evidence>
<dbReference type="PROSITE" id="PS50902">
    <property type="entry name" value="FLAVODOXIN_LIKE"/>
    <property type="match status" value="1"/>
</dbReference>
<evidence type="ECO:0000256" key="6">
    <source>
        <dbReference type="ARBA" id="ARBA00022982"/>
    </source>
</evidence>
<proteinExistence type="inferred from homology"/>
<dbReference type="InterPro" id="IPR050619">
    <property type="entry name" value="Flavodoxin"/>
</dbReference>
<comment type="function">
    <text evidence="7">Low-potential electron donor to a number of redox enzymes.</text>
</comment>